<dbReference type="RefSeq" id="WP_354441403.1">
    <property type="nucleotide sequence ID" value="NZ_JBEPSH010000002.1"/>
</dbReference>
<name>A0ABV2Q415_9BURK</name>
<dbReference type="Proteomes" id="UP001549320">
    <property type="component" value="Unassembled WGS sequence"/>
</dbReference>
<accession>A0ABV2Q415</accession>
<evidence type="ECO:0008006" key="3">
    <source>
        <dbReference type="Google" id="ProtNLM"/>
    </source>
</evidence>
<gene>
    <name evidence="1" type="ORF">ABIE13_000847</name>
</gene>
<evidence type="ECO:0000313" key="2">
    <source>
        <dbReference type="Proteomes" id="UP001549320"/>
    </source>
</evidence>
<proteinExistence type="predicted"/>
<keyword evidence="2" id="KW-1185">Reference proteome</keyword>
<reference evidence="1 2" key="1">
    <citation type="submission" date="2024-06" db="EMBL/GenBank/DDBJ databases">
        <title>Sorghum-associated microbial communities from plants grown in Nebraska, USA.</title>
        <authorList>
            <person name="Schachtman D."/>
        </authorList>
    </citation>
    <scope>NUCLEOTIDE SEQUENCE [LARGE SCALE GENOMIC DNA]</scope>
    <source>
        <strain evidence="1 2">2709</strain>
    </source>
</reference>
<protein>
    <recommendedName>
        <fullName evidence="3">Chromosome partitioning protein ParB</fullName>
    </recommendedName>
</protein>
<organism evidence="1 2">
    <name type="scientific">Ottowia thiooxydans</name>
    <dbReference type="NCBI Taxonomy" id="219182"/>
    <lineage>
        <taxon>Bacteria</taxon>
        <taxon>Pseudomonadati</taxon>
        <taxon>Pseudomonadota</taxon>
        <taxon>Betaproteobacteria</taxon>
        <taxon>Burkholderiales</taxon>
        <taxon>Comamonadaceae</taxon>
        <taxon>Ottowia</taxon>
    </lineage>
</organism>
<evidence type="ECO:0000313" key="1">
    <source>
        <dbReference type="EMBL" id="MET4575747.1"/>
    </source>
</evidence>
<sequence length="142" mass="16285">MSELESSGSEHLIPGLRRQYHFRPGSSGLRAWDVHKLIRLAQEQNLPLLEVPLSEIRELDEPYWFEHEGTPPTPRAIVEHIKLMDGCQLDWPIILSSDGRLMDGMHRVAQALREGRTHIQAVRFLEDPAPHYVGVAPEHLPY</sequence>
<dbReference type="EMBL" id="JBEPSH010000002">
    <property type="protein sequence ID" value="MET4575747.1"/>
    <property type="molecule type" value="Genomic_DNA"/>
</dbReference>
<comment type="caution">
    <text evidence="1">The sequence shown here is derived from an EMBL/GenBank/DDBJ whole genome shotgun (WGS) entry which is preliminary data.</text>
</comment>